<dbReference type="InterPro" id="IPR054156">
    <property type="entry name" value="YxaF_TetR_C"/>
</dbReference>
<dbReference type="GO" id="GO:0003677">
    <property type="term" value="F:DNA binding"/>
    <property type="evidence" value="ECO:0007669"/>
    <property type="project" value="UniProtKB-UniRule"/>
</dbReference>
<proteinExistence type="predicted"/>
<dbReference type="PANTHER" id="PTHR47506">
    <property type="entry name" value="TRANSCRIPTIONAL REGULATORY PROTEIN"/>
    <property type="match status" value="1"/>
</dbReference>
<reference evidence="6" key="1">
    <citation type="journal article" date="2014" name="Int. J. Syst. Evol. Microbiol.">
        <title>Complete genome sequence of Corynebacterium casei LMG S-19264T (=DSM 44701T), isolated from a smear-ripened cheese.</title>
        <authorList>
            <consortium name="US DOE Joint Genome Institute (JGI-PGF)"/>
            <person name="Walter F."/>
            <person name="Albersmeier A."/>
            <person name="Kalinowski J."/>
            <person name="Ruckert C."/>
        </authorList>
    </citation>
    <scope>NUCLEOTIDE SEQUENCE</scope>
    <source>
        <strain evidence="6">CCM 7905</strain>
    </source>
</reference>
<dbReference type="AlphaFoldDB" id="A0A917G628"/>
<reference evidence="6" key="2">
    <citation type="submission" date="2020-09" db="EMBL/GenBank/DDBJ databases">
        <authorList>
            <person name="Sun Q."/>
            <person name="Sedlacek I."/>
        </authorList>
    </citation>
    <scope>NUCLEOTIDE SEQUENCE</scope>
    <source>
        <strain evidence="6">CCM 7905</strain>
    </source>
</reference>
<keyword evidence="1" id="KW-0805">Transcription regulation</keyword>
<dbReference type="InterPro" id="IPR001647">
    <property type="entry name" value="HTH_TetR"/>
</dbReference>
<organism evidence="6 7">
    <name type="scientific">Rhodococcoides trifolii</name>
    <dbReference type="NCBI Taxonomy" id="908250"/>
    <lineage>
        <taxon>Bacteria</taxon>
        <taxon>Bacillati</taxon>
        <taxon>Actinomycetota</taxon>
        <taxon>Actinomycetes</taxon>
        <taxon>Mycobacteriales</taxon>
        <taxon>Nocardiaceae</taxon>
        <taxon>Rhodococcoides</taxon>
    </lineage>
</organism>
<feature type="domain" description="HTH tetR-type" evidence="5">
    <location>
        <begin position="1"/>
        <end position="55"/>
    </location>
</feature>
<name>A0A917G628_9NOCA</name>
<evidence type="ECO:0000256" key="4">
    <source>
        <dbReference type="PROSITE-ProRule" id="PRU00335"/>
    </source>
</evidence>
<dbReference type="PROSITE" id="PS50977">
    <property type="entry name" value="HTH_TETR_2"/>
    <property type="match status" value="1"/>
</dbReference>
<evidence type="ECO:0000313" key="6">
    <source>
        <dbReference type="EMBL" id="GGG24661.1"/>
    </source>
</evidence>
<sequence>MISSAIRLICERGVSATGLADLLSRSRSSRNSLYQHFPAGKSQLVEIAVREAGAAMDVDLCAAMDGATPTQGVGLIVDDWKRRLTTSDYTRGCPVMGAALAESEPAVQSAAADVFGLWRNTFATAFVAGGLPLDRAGALAGFVVSAIEGAIVQCRATKTTTPLDDARAELILLFDNHFQEQR</sequence>
<dbReference type="Pfam" id="PF00440">
    <property type="entry name" value="TetR_N"/>
    <property type="match status" value="1"/>
</dbReference>
<gene>
    <name evidence="6" type="ORF">GCM10007304_43140</name>
</gene>
<keyword evidence="7" id="KW-1185">Reference proteome</keyword>
<evidence type="ECO:0000256" key="1">
    <source>
        <dbReference type="ARBA" id="ARBA00023015"/>
    </source>
</evidence>
<keyword evidence="2 4" id="KW-0238">DNA-binding</keyword>
<dbReference type="SUPFAM" id="SSF46689">
    <property type="entry name" value="Homeodomain-like"/>
    <property type="match status" value="1"/>
</dbReference>
<evidence type="ECO:0000256" key="2">
    <source>
        <dbReference type="ARBA" id="ARBA00023125"/>
    </source>
</evidence>
<dbReference type="Gene3D" id="1.10.357.10">
    <property type="entry name" value="Tetracycline Repressor, domain 2"/>
    <property type="match status" value="1"/>
</dbReference>
<dbReference type="EMBL" id="BMCU01000005">
    <property type="protein sequence ID" value="GGG24661.1"/>
    <property type="molecule type" value="Genomic_DNA"/>
</dbReference>
<feature type="DNA-binding region" description="H-T-H motif" evidence="4">
    <location>
        <begin position="18"/>
        <end position="37"/>
    </location>
</feature>
<dbReference type="InterPro" id="IPR009057">
    <property type="entry name" value="Homeodomain-like_sf"/>
</dbReference>
<evidence type="ECO:0000313" key="7">
    <source>
        <dbReference type="Proteomes" id="UP000654257"/>
    </source>
</evidence>
<evidence type="ECO:0000256" key="3">
    <source>
        <dbReference type="ARBA" id="ARBA00023163"/>
    </source>
</evidence>
<dbReference type="InterPro" id="IPR036271">
    <property type="entry name" value="Tet_transcr_reg_TetR-rel_C_sf"/>
</dbReference>
<accession>A0A917G628</accession>
<dbReference type="Pfam" id="PF21993">
    <property type="entry name" value="TetR_C_13_2"/>
    <property type="match status" value="1"/>
</dbReference>
<keyword evidence="3" id="KW-0804">Transcription</keyword>
<dbReference type="PANTHER" id="PTHR47506:SF3">
    <property type="entry name" value="HTH-TYPE TRANSCRIPTIONAL REGULATOR LMRA"/>
    <property type="match status" value="1"/>
</dbReference>
<evidence type="ECO:0000259" key="5">
    <source>
        <dbReference type="PROSITE" id="PS50977"/>
    </source>
</evidence>
<dbReference type="SUPFAM" id="SSF48498">
    <property type="entry name" value="Tetracyclin repressor-like, C-terminal domain"/>
    <property type="match status" value="1"/>
</dbReference>
<protein>
    <submittedName>
        <fullName evidence="6">Transcriptional regulator, TetR family protein</fullName>
    </submittedName>
</protein>
<comment type="caution">
    <text evidence="6">The sequence shown here is derived from an EMBL/GenBank/DDBJ whole genome shotgun (WGS) entry which is preliminary data.</text>
</comment>
<dbReference type="Proteomes" id="UP000654257">
    <property type="component" value="Unassembled WGS sequence"/>
</dbReference>